<feature type="region of interest" description="Disordered" evidence="1">
    <location>
        <begin position="1896"/>
        <end position="1928"/>
    </location>
</feature>
<feature type="compositionally biased region" description="Acidic residues" evidence="1">
    <location>
        <begin position="1899"/>
        <end position="1928"/>
    </location>
</feature>
<feature type="compositionally biased region" description="Polar residues" evidence="1">
    <location>
        <begin position="613"/>
        <end position="646"/>
    </location>
</feature>
<feature type="compositionally biased region" description="Low complexity" evidence="1">
    <location>
        <begin position="1681"/>
        <end position="1746"/>
    </location>
</feature>
<dbReference type="EMBL" id="JAPFFF010000037">
    <property type="protein sequence ID" value="KAK8842756.1"/>
    <property type="molecule type" value="Genomic_DNA"/>
</dbReference>
<comment type="caution">
    <text evidence="2">The sequence shown here is derived from an EMBL/GenBank/DDBJ whole genome shotgun (WGS) entry which is preliminary data.</text>
</comment>
<feature type="compositionally biased region" description="Polar residues" evidence="1">
    <location>
        <begin position="1358"/>
        <end position="1399"/>
    </location>
</feature>
<evidence type="ECO:0000256" key="1">
    <source>
        <dbReference type="SAM" id="MobiDB-lite"/>
    </source>
</evidence>
<feature type="region of interest" description="Disordered" evidence="1">
    <location>
        <begin position="956"/>
        <end position="976"/>
    </location>
</feature>
<evidence type="ECO:0000313" key="2">
    <source>
        <dbReference type="EMBL" id="KAK8842756.1"/>
    </source>
</evidence>
<feature type="region of interest" description="Disordered" evidence="1">
    <location>
        <begin position="1012"/>
        <end position="1046"/>
    </location>
</feature>
<gene>
    <name evidence="2" type="ORF">M9Y10_025620</name>
</gene>
<keyword evidence="3" id="KW-1185">Reference proteome</keyword>
<accession>A0ABR2H9C4</accession>
<feature type="compositionally biased region" description="Low complexity" evidence="1">
    <location>
        <begin position="1404"/>
        <end position="1417"/>
    </location>
</feature>
<feature type="compositionally biased region" description="Low complexity" evidence="1">
    <location>
        <begin position="912"/>
        <end position="936"/>
    </location>
</feature>
<protein>
    <recommendedName>
        <fullName evidence="4">RRM domain-containing protein</fullName>
    </recommendedName>
</protein>
<feature type="region of interest" description="Disordered" evidence="1">
    <location>
        <begin position="1111"/>
        <end position="1131"/>
    </location>
</feature>
<feature type="compositionally biased region" description="Polar residues" evidence="1">
    <location>
        <begin position="1207"/>
        <end position="1233"/>
    </location>
</feature>
<evidence type="ECO:0000313" key="3">
    <source>
        <dbReference type="Proteomes" id="UP001470230"/>
    </source>
</evidence>
<organism evidence="2 3">
    <name type="scientific">Tritrichomonas musculus</name>
    <dbReference type="NCBI Taxonomy" id="1915356"/>
    <lineage>
        <taxon>Eukaryota</taxon>
        <taxon>Metamonada</taxon>
        <taxon>Parabasalia</taxon>
        <taxon>Tritrichomonadida</taxon>
        <taxon>Tritrichomonadidae</taxon>
        <taxon>Tritrichomonas</taxon>
    </lineage>
</organism>
<sequence>MNFISSIAKFFGFSANEEENNHQINDKHIPFEFKVFVPNINLTYCYFIEENIDKKDILELQNQKLVIENALDVQRFCYYPNSNTICTFLGFINLKNLKQAVKCPSLKNHTLYLYKGSQNMSHKSEIKEFMPKKNLIYYAFIEKSNSQNIITEINYASDIQRFCYFPGTEDIFTFIGFIKSVQTAYEHEILRSILNLTNNDNEIYLYYTKSQNNSLEAENPSKTESYTTKKHKDSNINIFNPKKSLFYLFFKETYSLNPIQYQMIDASDVQQRCHHPKSHDIFTFIGFINKEQRDQIIKKRILNQYSEDNLIYEYVDSNKEISSMYNQPAPYKTTLCQTIFVPKRDLIYIYFKEQKGLNLNEILGASDIQTNRYLPGTNYKFNFFGFISKEEGIQALRNSLINLNDFEVKIYLSSSNSKTLTNDDLYDQPTSHNYCPYLTSFIPKKNFFYLYFTENQQPSINLSNKKYTSLFGVRDASDIQRFRYYPYTHAAYTFIGFSSISKLSKNITKSCLKSAAYKQQIYIYNSENKKLENYSSNQKAENQNIKNEDNNNNSDEFYVDDNSFYQKSTTNNNTRSSSQKFTSINNTNTYNQDVTSSNATKQSSNNTNNSKSYCQTITKAKNVSTTKQNTTSDNNSNPKYQSTTNDSTTNTVKQSSTTKNTTNSSKKTINYYVPYFNANMYCSFNFPDYWAYNTITKKTAQAVKSSASKTSNKKEALFTPNDDLYYVYFREFGITCKNRVYTNGTMFGISNIVDMKLGFKIKEEDPVYYTFFGFSKSIERSKAINTLRTLGNYIDVSSIRILEDDDEYDNDENTSVEFQPKKQGEVDYSKNASVQFNINNNQLDSKRNQSAQSKLSYASSSLQNTNSIAEVKSSTANISNNFNYANSSQSNSNTEVKNNMNNVKDKFNYTYSSQNTNSITGNSNNPNNATNKFNYTPSSQTVTSMTEIKNNTTSVQNKFNYTPSSQSTNSMSENKNSTANVQNKFYYTPSSQATNSISEVKNITDNISNKFNYTPSSQSTNSIGGNDNNANKVSNKFNYTPSSPNFNSSTKLEYTATSVQNKFNYTPSSHSPNSKSEMKNNTANVQNKFNYTPSSQTTNSNTEVKNNTTSVQNKFNYTPSPQSNSATDAKNSANKITYTPSSQSFSSMTLTNNNSTNTKFNYTPSQKVCSITNDKSDSKFAYTPAQQSQKDPHQAEKNSNNDNNSSKTQQFIYRPSNSGTENSSTKNDNSEFTCTPAMDSRQEEEEDISLFLPKFNNFPAVLPFITEFKAKEGLVYFFFAEFNCPSFGVVTGYYDKLFGINNASDIQRFRFYPKTKCVYTFIGFTDSHKLNNAIWSSSVTTCAVNLAVFDYPFKRPTNARSKQETSNSNSIARSKQETSNSNSIAHSKQETSNSNSIAHSKQETSNSSTTTHSNLSTVDSNSVKKRDISLLLPTFNCYNDLPFALHEFVPREGLFYFFLAELNKPNYRVVSEYFTKIFGVTTASDIQRFRYYPGTRCAYTFVGFTDQAKLKAAMCKLSVTGSALNKAVFEYPYKFASNPAQESSQASIKIDSNSAFYYAPSQQKQEEEDISLLLPKFNNFPNALPLAREFKAKEGLVYFFFAEINKPPSYVKSSYTSLFGIKNASDIQRFRFYPKTKCVYTFIGFTDSDKLKNAISSTVITTNAVNNAIYDYPFRPPGKATTTPNNNLQPNTASTTSNNNLQSNTASTTSNNNLQSNTASTTSNNNLQSNTASTTSSNTSYSSSLQELVSQPTCQNSLLVNEGNEEAGNINAASHDSKNVMNPNNNNNDDDDDYDYYYNNNEEEEEEREEAFFRPNDDYFYICFKERNVGLKSRKADIQDLFGVRNAKDAQRFCRKVAGDPSLYTFLGFSQSIDLNAAVNALKKAGDLVDVSSIHEYGQDDDSDDSDSDDDDDNDDDDDDNNIEEDVDEITIYSQDILQHVQRIKKVSPEEKIHFS</sequence>
<name>A0ABR2H9C4_9EUKA</name>
<feature type="region of interest" description="Disordered" evidence="1">
    <location>
        <begin position="1358"/>
        <end position="1418"/>
    </location>
</feature>
<feature type="region of interest" description="Disordered" evidence="1">
    <location>
        <begin position="1181"/>
        <end position="1239"/>
    </location>
</feature>
<feature type="compositionally biased region" description="Low complexity" evidence="1">
    <location>
        <begin position="542"/>
        <end position="553"/>
    </location>
</feature>
<feature type="region of interest" description="Disordered" evidence="1">
    <location>
        <begin position="1676"/>
        <end position="1748"/>
    </location>
</feature>
<reference evidence="2 3" key="1">
    <citation type="submission" date="2024-04" db="EMBL/GenBank/DDBJ databases">
        <title>Tritrichomonas musculus Genome.</title>
        <authorList>
            <person name="Alves-Ferreira E."/>
            <person name="Grigg M."/>
            <person name="Lorenzi H."/>
            <person name="Galac M."/>
        </authorList>
    </citation>
    <scope>NUCLEOTIDE SEQUENCE [LARGE SCALE GENOMIC DNA]</scope>
    <source>
        <strain evidence="2 3">EAF2021</strain>
    </source>
</reference>
<feature type="compositionally biased region" description="Polar residues" evidence="1">
    <location>
        <begin position="579"/>
        <end position="594"/>
    </location>
</feature>
<feature type="compositionally biased region" description="Low complexity" evidence="1">
    <location>
        <begin position="595"/>
        <end position="612"/>
    </location>
</feature>
<proteinExistence type="predicted"/>
<feature type="region of interest" description="Disordered" evidence="1">
    <location>
        <begin position="911"/>
        <end position="937"/>
    </location>
</feature>
<feature type="compositionally biased region" description="Low complexity" evidence="1">
    <location>
        <begin position="568"/>
        <end position="578"/>
    </location>
</feature>
<feature type="compositionally biased region" description="Low complexity" evidence="1">
    <location>
        <begin position="647"/>
        <end position="663"/>
    </location>
</feature>
<feature type="region of interest" description="Disordered" evidence="1">
    <location>
        <begin position="534"/>
        <end position="663"/>
    </location>
</feature>
<dbReference type="Proteomes" id="UP001470230">
    <property type="component" value="Unassembled WGS sequence"/>
</dbReference>
<evidence type="ECO:0008006" key="4">
    <source>
        <dbReference type="Google" id="ProtNLM"/>
    </source>
</evidence>
<feature type="region of interest" description="Disordered" evidence="1">
    <location>
        <begin position="1769"/>
        <end position="1794"/>
    </location>
</feature>